<dbReference type="PANTHER" id="PTHR42842">
    <property type="entry name" value="FAD/NAD(P)-BINDING OXIDOREDUCTASE"/>
    <property type="match status" value="1"/>
</dbReference>
<feature type="domain" description="FAD/NAD(P)-binding" evidence="1">
    <location>
        <begin position="102"/>
        <end position="268"/>
    </location>
</feature>
<dbReference type="GO" id="GO:0016491">
    <property type="term" value="F:oxidoreductase activity"/>
    <property type="evidence" value="ECO:0007669"/>
    <property type="project" value="InterPro"/>
</dbReference>
<feature type="domain" description="FAD-dependent protein C-terminal" evidence="2">
    <location>
        <begin position="284"/>
        <end position="479"/>
    </location>
</feature>
<proteinExistence type="predicted"/>
<dbReference type="EMBL" id="OMOF01000268">
    <property type="protein sequence ID" value="SPF45831.1"/>
    <property type="molecule type" value="Genomic_DNA"/>
</dbReference>
<accession>A0A2U3L1Q3</accession>
<dbReference type="Proteomes" id="UP000238916">
    <property type="component" value="Unassembled WGS sequence"/>
</dbReference>
<dbReference type="Gene3D" id="3.30.70.2700">
    <property type="match status" value="1"/>
</dbReference>
<evidence type="ECO:0000259" key="1">
    <source>
        <dbReference type="Pfam" id="PF07992"/>
    </source>
</evidence>
<dbReference type="InterPro" id="IPR036188">
    <property type="entry name" value="FAD/NAD-bd_sf"/>
</dbReference>
<gene>
    <name evidence="3" type="ORF">SBF1_340024</name>
</gene>
<evidence type="ECO:0000313" key="3">
    <source>
        <dbReference type="EMBL" id="SPF45831.1"/>
    </source>
</evidence>
<dbReference type="SUPFAM" id="SSF51905">
    <property type="entry name" value="FAD/NAD(P)-binding domain"/>
    <property type="match status" value="1"/>
</dbReference>
<protein>
    <submittedName>
        <fullName evidence="3">Uncharacterized protein</fullName>
    </submittedName>
</protein>
<sequence length="534" mass="58205">MDLVWTNLRIPVEEDSLLIVTMARKLKVPEQSLSDFRFLRRSLDARKKPQLVFVYSIKFSLDASSTEVSRVLARVPGLKEAPLDLPMVVWPKPSKTLKSRPVVIGSGPAGYFAALALARRGYAPLVLERGDTVEERTLKVRKFWDTGQLDPESNVQFGEGGAGTFSDGKLTTRIQDRRISDVLQTFVKHGAPSEIQYLAKPHIGTDILKEVVKGIREEIKSLGGEIRFRAKVTGLIESSGIMQKVIVNGQEEIPAEAVVLAIGHSARDVYAFLYAMNVTFEKKAFAIGLRVEHPQSLINLSQYGVENHPHVGPADYQLTYQDVRTGRGVYAFCMCPGGKVVAAASEEGGVVTNGMSGYERDTNVANSAIVVTVGADDFTTVHPLAGLEFQREWEHKAFLAGGKNYHAPAQRVTDFLAGRVSDHFDLLSSYTPGIVPCELHSVLPTPIGDVLDRALRVFNGKIKGFAGEKATLTGIETRTSSPIRIVRNDQGESLNLTGLYPAGEGAGYAGGITSAAVDGLRMAEYLMAQYAKVE</sequence>
<dbReference type="InterPro" id="IPR028348">
    <property type="entry name" value="FAD-binding_protein"/>
</dbReference>
<reference evidence="4" key="1">
    <citation type="submission" date="2018-02" db="EMBL/GenBank/DDBJ databases">
        <authorList>
            <person name="Hausmann B."/>
        </authorList>
    </citation>
    <scope>NUCLEOTIDE SEQUENCE [LARGE SCALE GENOMIC DNA]</scope>
    <source>
        <strain evidence="4">Peat soil MAG SbF1</strain>
    </source>
</reference>
<dbReference type="OrthoDB" id="9762921at2"/>
<evidence type="ECO:0000313" key="4">
    <source>
        <dbReference type="Proteomes" id="UP000238916"/>
    </source>
</evidence>
<dbReference type="PRINTS" id="PR00368">
    <property type="entry name" value="FADPNR"/>
</dbReference>
<dbReference type="AlphaFoldDB" id="A0A2U3L1Q3"/>
<dbReference type="Gene3D" id="3.50.50.60">
    <property type="entry name" value="FAD/NAD(P)-binding domain"/>
    <property type="match status" value="2"/>
</dbReference>
<dbReference type="InterPro" id="IPR049516">
    <property type="entry name" value="FAD-depend_C"/>
</dbReference>
<dbReference type="Pfam" id="PF21688">
    <property type="entry name" value="FAD-depend_C"/>
    <property type="match status" value="1"/>
</dbReference>
<dbReference type="PIRSF" id="PIRSF038984">
    <property type="entry name" value="FAD_binding_protein"/>
    <property type="match status" value="1"/>
</dbReference>
<dbReference type="Pfam" id="PF07992">
    <property type="entry name" value="Pyr_redox_2"/>
    <property type="match status" value="1"/>
</dbReference>
<organism evidence="3 4">
    <name type="scientific">Candidatus Desulfosporosinus infrequens</name>
    <dbReference type="NCBI Taxonomy" id="2043169"/>
    <lineage>
        <taxon>Bacteria</taxon>
        <taxon>Bacillati</taxon>
        <taxon>Bacillota</taxon>
        <taxon>Clostridia</taxon>
        <taxon>Eubacteriales</taxon>
        <taxon>Desulfitobacteriaceae</taxon>
        <taxon>Desulfosporosinus</taxon>
    </lineage>
</organism>
<dbReference type="PANTHER" id="PTHR42842:SF3">
    <property type="entry name" value="FAD_NAD(P)-BINDING OXIDOREDUCTASE FAMILY PROTEIN"/>
    <property type="match status" value="1"/>
</dbReference>
<evidence type="ECO:0000259" key="2">
    <source>
        <dbReference type="Pfam" id="PF21688"/>
    </source>
</evidence>
<dbReference type="InterPro" id="IPR023753">
    <property type="entry name" value="FAD/NAD-binding_dom"/>
</dbReference>
<name>A0A2U3L1Q3_9FIRM</name>